<evidence type="ECO:0000313" key="2">
    <source>
        <dbReference type="EMBL" id="CAG5090584.1"/>
    </source>
</evidence>
<comment type="caution">
    <text evidence="2">The sequence shown here is derived from an EMBL/GenBank/DDBJ whole genome shotgun (WGS) entry which is preliminary data.</text>
</comment>
<dbReference type="OrthoDB" id="8184047at2759"/>
<dbReference type="PANTHER" id="PTHR46579">
    <property type="entry name" value="F5/8 TYPE C DOMAIN-CONTAINING PROTEIN-RELATED"/>
    <property type="match status" value="1"/>
</dbReference>
<dbReference type="PANTHER" id="PTHR46579:SF1">
    <property type="entry name" value="F5_8 TYPE C DOMAIN-CONTAINING PROTEIN"/>
    <property type="match status" value="1"/>
</dbReference>
<keyword evidence="3" id="KW-1185">Reference proteome</keyword>
<proteinExistence type="predicted"/>
<dbReference type="Proteomes" id="UP000786811">
    <property type="component" value="Unassembled WGS sequence"/>
</dbReference>
<feature type="region of interest" description="Disordered" evidence="1">
    <location>
        <begin position="129"/>
        <end position="155"/>
    </location>
</feature>
<evidence type="ECO:0008006" key="4">
    <source>
        <dbReference type="Google" id="ProtNLM"/>
    </source>
</evidence>
<dbReference type="AlphaFoldDB" id="A0A8J2MKV0"/>
<evidence type="ECO:0000256" key="1">
    <source>
        <dbReference type="SAM" id="MobiDB-lite"/>
    </source>
</evidence>
<accession>A0A8J2MKV0</accession>
<protein>
    <recommendedName>
        <fullName evidence="4">Transposase domain-containing protein</fullName>
    </recommendedName>
</protein>
<dbReference type="EMBL" id="CAJNRD030001119">
    <property type="protein sequence ID" value="CAG5090584.1"/>
    <property type="molecule type" value="Genomic_DNA"/>
</dbReference>
<evidence type="ECO:0000313" key="3">
    <source>
        <dbReference type="Proteomes" id="UP000786811"/>
    </source>
</evidence>
<name>A0A8J2MKV0_COTCN</name>
<reference evidence="2" key="1">
    <citation type="submission" date="2021-04" db="EMBL/GenBank/DDBJ databases">
        <authorList>
            <person name="Chebbi M.A.C M."/>
        </authorList>
    </citation>
    <scope>NUCLEOTIDE SEQUENCE</scope>
</reference>
<sequence length="832" mass="96916">MSRKPMRNLVSHRQYIARLRPIINQINREVAGDVQLEDNQAQINNYQNNIDYQNVEDQDLPIENQVPLQPNDDEPPEIFPDFEEFYEWAQQNNEADNGLIDELLPNRYPGFNNGHQNQYLQNENNIFEIPIRRNDNSDDEDEERPEQIHDDDNNPLYLGAEITKRESMLVILAMCLKHHLSMTCIDDLIRVIELHCLSRGLIKNNKENVKKHFYCPSCASQLNNENEICYMCPQTESTFFLELPIIDHLKEMYKSENFFNSLQERFNRPNINNNITDIFDGELYKTWTENGFLSNPNNISFTWYTDGVPVFKSSKISIWPIYLTISELPFEERKKIFNTLLLGLWYGDKKPHFNSFFYAFRPVFESLLLNGIKVVCPGENEITVRAALLMGVCDLPAKIDSLNFVNFNSKYGCPVCFFEGRVMQIGPRSYLQVYPYSNTFQLRSSRICEDLARQATPDNPQFGIKGPTSLAKLMPDFMSGMCIDRMHAVDGGVIKKILNLVFNISYRNEPFSLYTHKDTINNRLQLIKPPKFIHRMPRTTDDLIHWKASELKMAVFEGIMRADYLNHYLLLMVSMYFLSADEISELMITTAEDFLYRFVREFQQLYGEKFSSINIHLLLHLPKCVRLHGPLWAHHCYEYESFNGEILLHIHGTRHIGSQVSSGHGHLIRMITDVEQIPNESYVRMYIALEHKILQEIPDIIISAMNNSGIVRNGEYTRAMKTSTSVVKYLDAGTEQVGRILCFIKYLHCQCLRNNCTCNFKYYAIIQKLIRTNSHIIDGDNFQIDSSNIFYKCSETNIYQAIDVNNLLTPCIFINMNNQSHIIYPLNTKELE</sequence>
<organism evidence="2 3">
    <name type="scientific">Cotesia congregata</name>
    <name type="common">Parasitoid wasp</name>
    <name type="synonym">Apanteles congregatus</name>
    <dbReference type="NCBI Taxonomy" id="51543"/>
    <lineage>
        <taxon>Eukaryota</taxon>
        <taxon>Metazoa</taxon>
        <taxon>Ecdysozoa</taxon>
        <taxon>Arthropoda</taxon>
        <taxon>Hexapoda</taxon>
        <taxon>Insecta</taxon>
        <taxon>Pterygota</taxon>
        <taxon>Neoptera</taxon>
        <taxon>Endopterygota</taxon>
        <taxon>Hymenoptera</taxon>
        <taxon>Apocrita</taxon>
        <taxon>Ichneumonoidea</taxon>
        <taxon>Braconidae</taxon>
        <taxon>Microgastrinae</taxon>
        <taxon>Cotesia</taxon>
    </lineage>
</organism>
<gene>
    <name evidence="2" type="ORF">HICCMSTLAB_LOCUS5686</name>
</gene>